<dbReference type="Gene3D" id="3.40.50.150">
    <property type="entry name" value="Vaccinia Virus protein VP39"/>
    <property type="match status" value="1"/>
</dbReference>
<evidence type="ECO:0000313" key="2">
    <source>
        <dbReference type="Proteomes" id="UP000266287"/>
    </source>
</evidence>
<comment type="caution">
    <text evidence="1">The sequence shown here is derived from an EMBL/GenBank/DDBJ whole genome shotgun (WGS) entry which is preliminary data.</text>
</comment>
<name>A0A399FYQ8_UNCN2</name>
<gene>
    <name evidence="1" type="ORF">B9J77_02350</name>
</gene>
<dbReference type="GO" id="GO:0032259">
    <property type="term" value="P:methylation"/>
    <property type="evidence" value="ECO:0007669"/>
    <property type="project" value="UniProtKB-KW"/>
</dbReference>
<organism evidence="1 2">
    <name type="scientific">candidate division NPL-UPA2 bacterium Unc8</name>
    <dbReference type="NCBI Taxonomy" id="1980939"/>
    <lineage>
        <taxon>Bacteria</taxon>
    </lineage>
</organism>
<proteinExistence type="predicted"/>
<reference evidence="1 2" key="1">
    <citation type="submission" date="2018-08" db="EMBL/GenBank/DDBJ databases">
        <title>Draft genome of candidate division NPL-UPA2 bacterium Unc8 that adapted to ultra-basic serpentinizing groundwater.</title>
        <authorList>
            <person name="Ishii S."/>
            <person name="Suzuki S."/>
            <person name="Nealson K.H."/>
        </authorList>
    </citation>
    <scope>NUCLEOTIDE SEQUENCE [LARGE SCALE GENOMIC DNA]</scope>
    <source>
        <strain evidence="1">Unc8</strain>
    </source>
</reference>
<dbReference type="GO" id="GO:0008168">
    <property type="term" value="F:methyltransferase activity"/>
    <property type="evidence" value="ECO:0007669"/>
    <property type="project" value="UniProtKB-KW"/>
</dbReference>
<evidence type="ECO:0000313" key="1">
    <source>
        <dbReference type="EMBL" id="RII00586.1"/>
    </source>
</evidence>
<sequence>MEEREYTMTVLPENVNNLIKKIAEDSKDIDGNLTGREARFLALLAFFPTADGEILEIGSFKGKSTIVLAKGAQLSNKPCIISVDPLTSPSPTDPDLKNEGTCGQHFHANLREAGVENMVEFHQKYSYELAKGWSRKIRLLWIDGDHRYKGTKLDFDLFSRHLSDRAIIAFHDVLAPFSGPVRVFVEDVLLSDKFGPAGLWGSIGWAQYIADGKIALGFRQKKSKLHLQLAKLIPFSIFDAGNKMRGIKKLQYEFYRSRVPHKEISPSEWIGELK</sequence>
<dbReference type="SUPFAM" id="SSF53335">
    <property type="entry name" value="S-adenosyl-L-methionine-dependent methyltransferases"/>
    <property type="match status" value="1"/>
</dbReference>
<accession>A0A399FYQ8</accession>
<keyword evidence="1" id="KW-0808">Transferase</keyword>
<protein>
    <submittedName>
        <fullName evidence="1">Class I SAM-dependent methyltransferase</fullName>
    </submittedName>
</protein>
<dbReference type="AlphaFoldDB" id="A0A399FYQ8"/>
<dbReference type="Pfam" id="PF13578">
    <property type="entry name" value="Methyltransf_24"/>
    <property type="match status" value="1"/>
</dbReference>
<keyword evidence="1" id="KW-0489">Methyltransferase</keyword>
<dbReference type="Proteomes" id="UP000266287">
    <property type="component" value="Unassembled WGS sequence"/>
</dbReference>
<dbReference type="EMBL" id="NDHY01000003">
    <property type="protein sequence ID" value="RII00586.1"/>
    <property type="molecule type" value="Genomic_DNA"/>
</dbReference>
<dbReference type="InterPro" id="IPR029063">
    <property type="entry name" value="SAM-dependent_MTases_sf"/>
</dbReference>